<sequence length="227" mass="25780">MKGVILWSILVTAVIATENENGIQDTEKKGPGFYYHYDLAVLAAILIIKFKAVLIALAVIFGIGAYSKLFAGHGIHYKGLKCQPPVVYEPPPKYDYEHESYGHSERRDRANDFTRYSENIDFELLTSVMKGIGLEELSFNVADKRSVPCRRRLVCEADRLASTKPVVRYAIDLLRGLSRYRTIRPTNQTDYSCAALYPRCISSRGSQRHLLKKSQKSSGLNLQFRRQ</sequence>
<reference evidence="3 4" key="1">
    <citation type="journal article" date="2014" name="Nat. Commun.">
        <title>Molecular traces of alternative social organization in a termite genome.</title>
        <authorList>
            <person name="Terrapon N."/>
            <person name="Li C."/>
            <person name="Robertson H.M."/>
            <person name="Ji L."/>
            <person name="Meng X."/>
            <person name="Booth W."/>
            <person name="Chen Z."/>
            <person name="Childers C.P."/>
            <person name="Glastad K.M."/>
            <person name="Gokhale K."/>
            <person name="Gowin J."/>
            <person name="Gronenberg W."/>
            <person name="Hermansen R.A."/>
            <person name="Hu H."/>
            <person name="Hunt B.G."/>
            <person name="Huylmans A.K."/>
            <person name="Khalil S.M."/>
            <person name="Mitchell R.D."/>
            <person name="Munoz-Torres M.C."/>
            <person name="Mustard J.A."/>
            <person name="Pan H."/>
            <person name="Reese J.T."/>
            <person name="Scharf M.E."/>
            <person name="Sun F."/>
            <person name="Vogel H."/>
            <person name="Xiao J."/>
            <person name="Yang W."/>
            <person name="Yang Z."/>
            <person name="Yang Z."/>
            <person name="Zhou J."/>
            <person name="Zhu J."/>
            <person name="Brent C.S."/>
            <person name="Elsik C.G."/>
            <person name="Goodisman M.A."/>
            <person name="Liberles D.A."/>
            <person name="Roe R.M."/>
            <person name="Vargo E.L."/>
            <person name="Vilcinskas A."/>
            <person name="Wang J."/>
            <person name="Bornberg-Bauer E."/>
            <person name="Korb J."/>
            <person name="Zhang G."/>
            <person name="Liebig J."/>
        </authorList>
    </citation>
    <scope>NUCLEOTIDE SEQUENCE [LARGE SCALE GENOMIC DNA]</scope>
    <source>
        <tissue evidence="3">Whole organism</tissue>
    </source>
</reference>
<accession>A0A067RP96</accession>
<dbReference type="InParanoid" id="A0A067RP96"/>
<evidence type="ECO:0000313" key="3">
    <source>
        <dbReference type="EMBL" id="KDR21564.1"/>
    </source>
</evidence>
<evidence type="ECO:0000256" key="2">
    <source>
        <dbReference type="SAM" id="SignalP"/>
    </source>
</evidence>
<feature type="chain" id="PRO_5001645345" evidence="2">
    <location>
        <begin position="17"/>
        <end position="227"/>
    </location>
</feature>
<protein>
    <submittedName>
        <fullName evidence="3">Uncharacterized protein</fullName>
    </submittedName>
</protein>
<feature type="transmembrane region" description="Helical" evidence="1">
    <location>
        <begin position="40"/>
        <end position="66"/>
    </location>
</feature>
<keyword evidence="1" id="KW-0812">Transmembrane</keyword>
<keyword evidence="2" id="KW-0732">Signal</keyword>
<keyword evidence="4" id="KW-1185">Reference proteome</keyword>
<dbReference type="Proteomes" id="UP000027135">
    <property type="component" value="Unassembled WGS sequence"/>
</dbReference>
<keyword evidence="1" id="KW-0472">Membrane</keyword>
<evidence type="ECO:0000313" key="4">
    <source>
        <dbReference type="Proteomes" id="UP000027135"/>
    </source>
</evidence>
<name>A0A067RP96_ZOONE</name>
<feature type="signal peptide" evidence="2">
    <location>
        <begin position="1"/>
        <end position="16"/>
    </location>
</feature>
<proteinExistence type="predicted"/>
<gene>
    <name evidence="3" type="ORF">L798_01718</name>
</gene>
<evidence type="ECO:0000256" key="1">
    <source>
        <dbReference type="SAM" id="Phobius"/>
    </source>
</evidence>
<organism evidence="3 4">
    <name type="scientific">Zootermopsis nevadensis</name>
    <name type="common">Dampwood termite</name>
    <dbReference type="NCBI Taxonomy" id="136037"/>
    <lineage>
        <taxon>Eukaryota</taxon>
        <taxon>Metazoa</taxon>
        <taxon>Ecdysozoa</taxon>
        <taxon>Arthropoda</taxon>
        <taxon>Hexapoda</taxon>
        <taxon>Insecta</taxon>
        <taxon>Pterygota</taxon>
        <taxon>Neoptera</taxon>
        <taxon>Polyneoptera</taxon>
        <taxon>Dictyoptera</taxon>
        <taxon>Blattodea</taxon>
        <taxon>Blattoidea</taxon>
        <taxon>Termitoidae</taxon>
        <taxon>Termopsidae</taxon>
        <taxon>Zootermopsis</taxon>
    </lineage>
</organism>
<dbReference type="OrthoDB" id="8185656at2759"/>
<dbReference type="STRING" id="136037.A0A067RP96"/>
<dbReference type="EMBL" id="KK852549">
    <property type="protein sequence ID" value="KDR21564.1"/>
    <property type="molecule type" value="Genomic_DNA"/>
</dbReference>
<dbReference type="AlphaFoldDB" id="A0A067RP96"/>
<keyword evidence="1" id="KW-1133">Transmembrane helix</keyword>